<evidence type="ECO:0000256" key="1">
    <source>
        <dbReference type="ARBA" id="ARBA00022679"/>
    </source>
</evidence>
<accession>A0A2T2WEU2</accession>
<name>A0A2T2WEU2_9FIRM</name>
<dbReference type="Gene3D" id="3.40.630.30">
    <property type="match status" value="1"/>
</dbReference>
<dbReference type="PROSITE" id="PS51186">
    <property type="entry name" value="GNAT"/>
    <property type="match status" value="1"/>
</dbReference>
<dbReference type="Pfam" id="PF00583">
    <property type="entry name" value="Acetyltransf_1"/>
    <property type="match status" value="1"/>
</dbReference>
<comment type="caution">
    <text evidence="4">The sequence shown here is derived from an EMBL/GenBank/DDBJ whole genome shotgun (WGS) entry which is preliminary data.</text>
</comment>
<keyword evidence="1 4" id="KW-0808">Transferase</keyword>
<dbReference type="GO" id="GO:0016747">
    <property type="term" value="F:acyltransferase activity, transferring groups other than amino-acyl groups"/>
    <property type="evidence" value="ECO:0007669"/>
    <property type="project" value="InterPro"/>
</dbReference>
<gene>
    <name evidence="4" type="ORF">C7B45_13525</name>
</gene>
<dbReference type="InterPro" id="IPR000182">
    <property type="entry name" value="GNAT_dom"/>
</dbReference>
<sequence>MTESRGPVLPITYYDRTGQPYQVRDARPEDGAVLVELLNRVGGEEIYIADEGAQLTAEQESALISQKNPDLQCILVAERQGQVAGSLEMIRGALQKNRHTAMFGMALFAAFRGHGIGRGLLQSAEAWALSVGVEKVSLTVFATNRQAIRLYQSLGYREEGRRRDQYRIRGALVDEVWMAHWLTQAHR</sequence>
<proteinExistence type="predicted"/>
<evidence type="ECO:0000259" key="3">
    <source>
        <dbReference type="PROSITE" id="PS51186"/>
    </source>
</evidence>
<reference evidence="4 5" key="1">
    <citation type="journal article" date="2014" name="BMC Genomics">
        <title>Comparison of environmental and isolate Sulfobacillus genomes reveals diverse carbon, sulfur, nitrogen, and hydrogen metabolisms.</title>
        <authorList>
            <person name="Justice N.B."/>
            <person name="Norman A."/>
            <person name="Brown C.T."/>
            <person name="Singh A."/>
            <person name="Thomas B.C."/>
            <person name="Banfield J.F."/>
        </authorList>
    </citation>
    <scope>NUCLEOTIDE SEQUENCE [LARGE SCALE GENOMIC DNA]</scope>
    <source>
        <strain evidence="4">AMDSBA3</strain>
    </source>
</reference>
<evidence type="ECO:0000313" key="4">
    <source>
        <dbReference type="EMBL" id="PSR20761.1"/>
    </source>
</evidence>
<evidence type="ECO:0000313" key="5">
    <source>
        <dbReference type="Proteomes" id="UP000241848"/>
    </source>
</evidence>
<dbReference type="Proteomes" id="UP000241848">
    <property type="component" value="Unassembled WGS sequence"/>
</dbReference>
<dbReference type="InterPro" id="IPR016181">
    <property type="entry name" value="Acyl_CoA_acyltransferase"/>
</dbReference>
<dbReference type="EMBL" id="PXYV01000051">
    <property type="protein sequence ID" value="PSR20761.1"/>
    <property type="molecule type" value="Genomic_DNA"/>
</dbReference>
<keyword evidence="2" id="KW-0012">Acyltransferase</keyword>
<dbReference type="SUPFAM" id="SSF55729">
    <property type="entry name" value="Acyl-CoA N-acyltransferases (Nat)"/>
    <property type="match status" value="1"/>
</dbReference>
<dbReference type="AlphaFoldDB" id="A0A2T2WEU2"/>
<dbReference type="CDD" id="cd04301">
    <property type="entry name" value="NAT_SF"/>
    <property type="match status" value="1"/>
</dbReference>
<protein>
    <submittedName>
        <fullName evidence="4">N-acetyltransferase</fullName>
    </submittedName>
</protein>
<dbReference type="InterPro" id="IPR050832">
    <property type="entry name" value="Bact_Acetyltransf"/>
</dbReference>
<dbReference type="PANTHER" id="PTHR43877">
    <property type="entry name" value="AMINOALKYLPHOSPHONATE N-ACETYLTRANSFERASE-RELATED-RELATED"/>
    <property type="match status" value="1"/>
</dbReference>
<feature type="domain" description="N-acetyltransferase" evidence="3">
    <location>
        <begin position="21"/>
        <end position="183"/>
    </location>
</feature>
<organism evidence="4 5">
    <name type="scientific">Sulfobacillus acidophilus</name>
    <dbReference type="NCBI Taxonomy" id="53633"/>
    <lineage>
        <taxon>Bacteria</taxon>
        <taxon>Bacillati</taxon>
        <taxon>Bacillota</taxon>
        <taxon>Clostridia</taxon>
        <taxon>Eubacteriales</taxon>
        <taxon>Clostridiales Family XVII. Incertae Sedis</taxon>
        <taxon>Sulfobacillus</taxon>
    </lineage>
</organism>
<evidence type="ECO:0000256" key="2">
    <source>
        <dbReference type="ARBA" id="ARBA00023315"/>
    </source>
</evidence>